<dbReference type="AlphaFoldDB" id="A0A3R8S5X2"/>
<organism evidence="2 3">
    <name type="scientific">Sphingorhabdus wooponensis</name>
    <dbReference type="NCBI Taxonomy" id="940136"/>
    <lineage>
        <taxon>Bacteria</taxon>
        <taxon>Pseudomonadati</taxon>
        <taxon>Pseudomonadota</taxon>
        <taxon>Alphaproteobacteria</taxon>
        <taxon>Sphingomonadales</taxon>
        <taxon>Sphingomonadaceae</taxon>
        <taxon>Sphingorhabdus</taxon>
    </lineage>
</organism>
<dbReference type="SUPFAM" id="SSF51197">
    <property type="entry name" value="Clavaminate synthase-like"/>
    <property type="match status" value="1"/>
</dbReference>
<evidence type="ECO:0000313" key="2">
    <source>
        <dbReference type="EMBL" id="RRQ52573.1"/>
    </source>
</evidence>
<reference evidence="2 3" key="1">
    <citation type="submission" date="2018-12" db="EMBL/GenBank/DDBJ databases">
        <authorList>
            <person name="Kim S.-J."/>
            <person name="Jung G.-Y."/>
        </authorList>
    </citation>
    <scope>NUCLEOTIDE SEQUENCE [LARGE SCALE GENOMIC DNA]</scope>
    <source>
        <strain evidence="2 3">03SU3-P</strain>
    </source>
</reference>
<proteinExistence type="predicted"/>
<keyword evidence="3" id="KW-1185">Reference proteome</keyword>
<dbReference type="OrthoDB" id="979809at2"/>
<dbReference type="Proteomes" id="UP000268553">
    <property type="component" value="Unassembled WGS sequence"/>
</dbReference>
<gene>
    <name evidence="2" type="ORF">D7D48_06990</name>
</gene>
<dbReference type="GO" id="GO:0016706">
    <property type="term" value="F:2-oxoglutarate-dependent dioxygenase activity"/>
    <property type="evidence" value="ECO:0007669"/>
    <property type="project" value="UniProtKB-ARBA"/>
</dbReference>
<dbReference type="InterPro" id="IPR042098">
    <property type="entry name" value="TauD-like_sf"/>
</dbReference>
<sequence length="197" mass="22018">MAPLDVSKSLQILKSSLQIEGLPQIVRPQSREDAPRRSLSAITGFDRQPLHTDQAHIAKPAQFVLLECLEGGDNPCATEILIPDLESLKVNPPPVLTHPGWIANRGPNRRFYCQILAKSNEGTWRLRFDPGCMKNPSIENSIELAAEVLESGATHNSVVLNTGDWLIIDNWRALHGRGKGANFAKNRRLRRSYWGIR</sequence>
<keyword evidence="1" id="KW-0560">Oxidoreductase</keyword>
<accession>A0A3R8S5X2</accession>
<dbReference type="EMBL" id="RWJI01000001">
    <property type="protein sequence ID" value="RRQ52573.1"/>
    <property type="molecule type" value="Genomic_DNA"/>
</dbReference>
<name>A0A3R8S5X2_9SPHN</name>
<dbReference type="RefSeq" id="WP_125230587.1">
    <property type="nucleotide sequence ID" value="NZ_RWJI01000001.1"/>
</dbReference>
<evidence type="ECO:0000256" key="1">
    <source>
        <dbReference type="ARBA" id="ARBA00023002"/>
    </source>
</evidence>
<dbReference type="Gene3D" id="3.60.130.10">
    <property type="entry name" value="Clavaminate synthase-like"/>
    <property type="match status" value="1"/>
</dbReference>
<evidence type="ECO:0000313" key="3">
    <source>
        <dbReference type="Proteomes" id="UP000268553"/>
    </source>
</evidence>
<protein>
    <submittedName>
        <fullName evidence="2">Uncharacterized protein</fullName>
    </submittedName>
</protein>
<comment type="caution">
    <text evidence="2">The sequence shown here is derived from an EMBL/GenBank/DDBJ whole genome shotgun (WGS) entry which is preliminary data.</text>
</comment>